<evidence type="ECO:0000313" key="1">
    <source>
        <dbReference type="EMBL" id="EYC22551.1"/>
    </source>
</evidence>
<name>A0A016V5P1_9BILA</name>
<dbReference type="AlphaFoldDB" id="A0A016V5P1"/>
<keyword evidence="2" id="KW-1185">Reference proteome</keyword>
<sequence length="101" mass="11425">MLLQWASMVVPLRGLGKHATRPRRNDGIVAGVANLHFPDSCSSYLILTNKKINQLSRKLHKLTKRTTINLKAVCHLVFVFELLADWESPRHADPGDIHEMS</sequence>
<organism evidence="1 2">
    <name type="scientific">Ancylostoma ceylanicum</name>
    <dbReference type="NCBI Taxonomy" id="53326"/>
    <lineage>
        <taxon>Eukaryota</taxon>
        <taxon>Metazoa</taxon>
        <taxon>Ecdysozoa</taxon>
        <taxon>Nematoda</taxon>
        <taxon>Chromadorea</taxon>
        <taxon>Rhabditida</taxon>
        <taxon>Rhabditina</taxon>
        <taxon>Rhabditomorpha</taxon>
        <taxon>Strongyloidea</taxon>
        <taxon>Ancylostomatidae</taxon>
        <taxon>Ancylostomatinae</taxon>
        <taxon>Ancylostoma</taxon>
    </lineage>
</organism>
<gene>
    <name evidence="1" type="primary">Acey_s0017.g3417</name>
    <name evidence="1" type="ORF">Y032_0017g3417</name>
</gene>
<evidence type="ECO:0000313" key="2">
    <source>
        <dbReference type="Proteomes" id="UP000024635"/>
    </source>
</evidence>
<dbReference type="EMBL" id="JARK01001353">
    <property type="protein sequence ID" value="EYC22551.1"/>
    <property type="molecule type" value="Genomic_DNA"/>
</dbReference>
<accession>A0A016V5P1</accession>
<protein>
    <submittedName>
        <fullName evidence="1">Uncharacterized protein</fullName>
    </submittedName>
</protein>
<reference evidence="2" key="1">
    <citation type="journal article" date="2015" name="Nat. Genet.">
        <title>The genome and transcriptome of the zoonotic hookworm Ancylostoma ceylanicum identify infection-specific gene families.</title>
        <authorList>
            <person name="Schwarz E.M."/>
            <person name="Hu Y."/>
            <person name="Antoshechkin I."/>
            <person name="Miller M.M."/>
            <person name="Sternberg P.W."/>
            <person name="Aroian R.V."/>
        </authorList>
    </citation>
    <scope>NUCLEOTIDE SEQUENCE</scope>
    <source>
        <strain evidence="2">HY135</strain>
    </source>
</reference>
<proteinExistence type="predicted"/>
<comment type="caution">
    <text evidence="1">The sequence shown here is derived from an EMBL/GenBank/DDBJ whole genome shotgun (WGS) entry which is preliminary data.</text>
</comment>
<dbReference type="Proteomes" id="UP000024635">
    <property type="component" value="Unassembled WGS sequence"/>
</dbReference>